<evidence type="ECO:0000313" key="2">
    <source>
        <dbReference type="EMBL" id="KCZ80891.1"/>
    </source>
</evidence>
<evidence type="ECO:0000259" key="1">
    <source>
        <dbReference type="SMART" id="SM01126"/>
    </source>
</evidence>
<dbReference type="Pfam" id="PF12762">
    <property type="entry name" value="DDE_Tnp_IS1595"/>
    <property type="match status" value="1"/>
</dbReference>
<accession>A0A059F1N3</accession>
<dbReference type="PANTHER" id="PTHR47163">
    <property type="entry name" value="DDE_TNP_IS1595 DOMAIN-CONTAINING PROTEIN"/>
    <property type="match status" value="1"/>
</dbReference>
<dbReference type="InterPro" id="IPR053164">
    <property type="entry name" value="IS1016-like_transposase"/>
</dbReference>
<protein>
    <recommendedName>
        <fullName evidence="1">ISXO2-like transposase domain-containing protein</fullName>
    </recommendedName>
</protein>
<dbReference type="VEuPathDB" id="MicrosporidiaDB:H312_01664"/>
<feature type="non-terminal residue" evidence="2">
    <location>
        <position position="190"/>
    </location>
</feature>
<reference evidence="3" key="1">
    <citation type="submission" date="2013-02" db="EMBL/GenBank/DDBJ databases">
        <authorList>
            <consortium name="The Broad Institute Genome Sequencing Platform"/>
            <person name="Cuomo C."/>
            <person name="Becnel J."/>
            <person name="Sanscrainte N."/>
            <person name="Walker B."/>
            <person name="Young S.K."/>
            <person name="Zeng Q."/>
            <person name="Gargeya S."/>
            <person name="Fitzgerald M."/>
            <person name="Haas B."/>
            <person name="Abouelleil A."/>
            <person name="Alvarado L."/>
            <person name="Arachchi H.M."/>
            <person name="Berlin A.M."/>
            <person name="Chapman S.B."/>
            <person name="Dewar J."/>
            <person name="Goldberg J."/>
            <person name="Griggs A."/>
            <person name="Gujja S."/>
            <person name="Hansen M."/>
            <person name="Howarth C."/>
            <person name="Imamovic A."/>
            <person name="Larimer J."/>
            <person name="McCowan C."/>
            <person name="Murphy C."/>
            <person name="Neiman D."/>
            <person name="Pearson M."/>
            <person name="Priest M."/>
            <person name="Roberts A."/>
            <person name="Saif S."/>
            <person name="Shea T."/>
            <person name="Sisk P."/>
            <person name="Sykes S."/>
            <person name="Wortman J."/>
            <person name="Nusbaum C."/>
            <person name="Birren B."/>
        </authorList>
    </citation>
    <scope>NUCLEOTIDE SEQUENCE [LARGE SCALE GENOMIC DNA]</scope>
    <source>
        <strain evidence="3">PRA339</strain>
    </source>
</reference>
<evidence type="ECO:0000313" key="3">
    <source>
        <dbReference type="Proteomes" id="UP000030655"/>
    </source>
</evidence>
<feature type="non-terminal residue" evidence="2">
    <location>
        <position position="1"/>
    </location>
</feature>
<name>A0A059F1N3_9MICR</name>
<dbReference type="OrthoDB" id="2193678at2759"/>
<dbReference type="SMART" id="SM01126">
    <property type="entry name" value="DDE_Tnp_IS1595"/>
    <property type="match status" value="1"/>
</dbReference>
<sequence>VHNISINNIALILQISRQSVSKVLRKIGDKLDTNYYCNLPKLGGENIIVEIDESKFGKGKFNRGPHVYGVWVFGVVERTPQRKILLFPVEKRYRATLFDLINKYIKKQSIIYSDGWRAYNTLHLIGYYHYVVNHSIGFVNPLDGVHTNTIEGNWSSVKASITKRRRVLTKIGSYLVKYMVKRNELGDFET</sequence>
<keyword evidence="3" id="KW-1185">Reference proteome</keyword>
<organism evidence="2 3">
    <name type="scientific">Anncaliia algerae PRA339</name>
    <dbReference type="NCBI Taxonomy" id="1288291"/>
    <lineage>
        <taxon>Eukaryota</taxon>
        <taxon>Fungi</taxon>
        <taxon>Fungi incertae sedis</taxon>
        <taxon>Microsporidia</taxon>
        <taxon>Tubulinosematoidea</taxon>
        <taxon>Tubulinosematidae</taxon>
        <taxon>Anncaliia</taxon>
    </lineage>
</organism>
<dbReference type="NCBIfam" id="NF033547">
    <property type="entry name" value="transpos_IS1595"/>
    <property type="match status" value="1"/>
</dbReference>
<dbReference type="Proteomes" id="UP000030655">
    <property type="component" value="Unassembled WGS sequence"/>
</dbReference>
<dbReference type="InterPro" id="IPR024445">
    <property type="entry name" value="Tnp_ISXO2-like"/>
</dbReference>
<feature type="domain" description="ISXO2-like transposase" evidence="1">
    <location>
        <begin position="41"/>
        <end position="166"/>
    </location>
</feature>
<dbReference type="AlphaFoldDB" id="A0A059F1N3"/>
<dbReference type="PANTHER" id="PTHR47163:SF2">
    <property type="entry name" value="SI:DKEY-17M8.2"/>
    <property type="match status" value="1"/>
</dbReference>
<dbReference type="HOGENOM" id="CLU_044348_0_0_1"/>
<proteinExistence type="predicted"/>
<dbReference type="EMBL" id="KK365158">
    <property type="protein sequence ID" value="KCZ80891.1"/>
    <property type="molecule type" value="Genomic_DNA"/>
</dbReference>
<reference evidence="2 3" key="2">
    <citation type="submission" date="2014-03" db="EMBL/GenBank/DDBJ databases">
        <title>The Genome Sequence of Anncaliia algerae insect isolate PRA339.</title>
        <authorList>
            <consortium name="The Broad Institute Genome Sequencing Platform"/>
            <consortium name="The Broad Institute Genome Sequencing Center for Infectious Disease"/>
            <person name="Cuomo C."/>
            <person name="Becnel J."/>
            <person name="Sanscrainte N."/>
            <person name="Walker B."/>
            <person name="Young S.K."/>
            <person name="Zeng Q."/>
            <person name="Gargeya S."/>
            <person name="Fitzgerald M."/>
            <person name="Haas B."/>
            <person name="Abouelleil A."/>
            <person name="Alvarado L."/>
            <person name="Arachchi H.M."/>
            <person name="Berlin A.M."/>
            <person name="Chapman S.B."/>
            <person name="Dewar J."/>
            <person name="Goldberg J."/>
            <person name="Griggs A."/>
            <person name="Gujja S."/>
            <person name="Hansen M."/>
            <person name="Howarth C."/>
            <person name="Imamovic A."/>
            <person name="Larimer J."/>
            <person name="McCowan C."/>
            <person name="Murphy C."/>
            <person name="Neiman D."/>
            <person name="Pearson M."/>
            <person name="Priest M."/>
            <person name="Roberts A."/>
            <person name="Saif S."/>
            <person name="Shea T."/>
            <person name="Sisk P."/>
            <person name="Sykes S."/>
            <person name="Wortman J."/>
            <person name="Nusbaum C."/>
            <person name="Birren B."/>
        </authorList>
    </citation>
    <scope>NUCLEOTIDE SEQUENCE [LARGE SCALE GENOMIC DNA]</scope>
    <source>
        <strain evidence="2 3">PRA339</strain>
    </source>
</reference>
<gene>
    <name evidence="2" type="ORF">H312_01664</name>
</gene>